<reference evidence="1" key="1">
    <citation type="journal article" date="2021" name="New Phytol.">
        <title>Evolutionary innovations through gain and loss of genes in the ectomycorrhizal Boletales.</title>
        <authorList>
            <person name="Wu G."/>
            <person name="Miyauchi S."/>
            <person name="Morin E."/>
            <person name="Kuo A."/>
            <person name="Drula E."/>
            <person name="Varga T."/>
            <person name="Kohler A."/>
            <person name="Feng B."/>
            <person name="Cao Y."/>
            <person name="Lipzen A."/>
            <person name="Daum C."/>
            <person name="Hundley H."/>
            <person name="Pangilinan J."/>
            <person name="Johnson J."/>
            <person name="Barry K."/>
            <person name="LaButti K."/>
            <person name="Ng V."/>
            <person name="Ahrendt S."/>
            <person name="Min B."/>
            <person name="Choi I.G."/>
            <person name="Park H."/>
            <person name="Plett J.M."/>
            <person name="Magnuson J."/>
            <person name="Spatafora J.W."/>
            <person name="Nagy L.G."/>
            <person name="Henrissat B."/>
            <person name="Grigoriev I.V."/>
            <person name="Yang Z.L."/>
            <person name="Xu J."/>
            <person name="Martin F.M."/>
        </authorList>
    </citation>
    <scope>NUCLEOTIDE SEQUENCE</scope>
    <source>
        <strain evidence="1">KUC20120723A-06</strain>
    </source>
</reference>
<organism evidence="1 2">
    <name type="scientific">Leucogyrophana mollusca</name>
    <dbReference type="NCBI Taxonomy" id="85980"/>
    <lineage>
        <taxon>Eukaryota</taxon>
        <taxon>Fungi</taxon>
        <taxon>Dikarya</taxon>
        <taxon>Basidiomycota</taxon>
        <taxon>Agaricomycotina</taxon>
        <taxon>Agaricomycetes</taxon>
        <taxon>Agaricomycetidae</taxon>
        <taxon>Boletales</taxon>
        <taxon>Boletales incertae sedis</taxon>
        <taxon>Leucogyrophana</taxon>
    </lineage>
</organism>
<evidence type="ECO:0000313" key="2">
    <source>
        <dbReference type="Proteomes" id="UP000790709"/>
    </source>
</evidence>
<evidence type="ECO:0000313" key="1">
    <source>
        <dbReference type="EMBL" id="KAH7922397.1"/>
    </source>
</evidence>
<proteinExistence type="predicted"/>
<name>A0ACB8BC61_9AGAM</name>
<protein>
    <submittedName>
        <fullName evidence="1">Uncharacterized protein</fullName>
    </submittedName>
</protein>
<gene>
    <name evidence="1" type="ORF">BV22DRAFT_1131463</name>
</gene>
<keyword evidence="2" id="KW-1185">Reference proteome</keyword>
<dbReference type="EMBL" id="MU266486">
    <property type="protein sequence ID" value="KAH7922397.1"/>
    <property type="molecule type" value="Genomic_DNA"/>
</dbReference>
<accession>A0ACB8BC61</accession>
<dbReference type="Proteomes" id="UP000790709">
    <property type="component" value="Unassembled WGS sequence"/>
</dbReference>
<comment type="caution">
    <text evidence="1">The sequence shown here is derived from an EMBL/GenBank/DDBJ whole genome shotgun (WGS) entry which is preliminary data.</text>
</comment>
<sequence length="329" mass="35372">MAKVLKPATAFLVLASIDFTRASCALNSDQTCLGIALDKAALIILIVGLGVGPCVLYAAIRLTWQLVQRRRRLRAERCKLEQGQLLLHNQDDTAQIASSPVLARRSHARSRSLALRRLILLEQDMVLAGRYPVRGPWNRRHLSSSISSALPTPLMNSFADSVLPSNPIDQSSESPPLHPSSSPLIGCPFSSPPTSLSPTEQPPMAASSRRPSLSIDPTGSHQSPVAERGNSSNETATQATAASLPSSFESPSSPPPPFSTRPPTIASITSSLPSFTSSDPLSFPSSLPHFDLHTLASVHLSPDRSQLRRDGDLDHRQELPPQYTAQPGL</sequence>